<name>A0A564YN58_HYMDI</name>
<sequence>MSPGGLKSVKELLLPSRWSLLPSTIGDRSRCAAVNVTDSGVLVIGGIGRNRLPLRSTELLTRGWSTLPPMNEKRKWCAAVNIPDSVLLFMGGVGRKGVRLHSTDLLVRLFYRTGKLPESNVERDKYLFTSFTLVVICIFSLSPYLGTTC</sequence>
<organism evidence="2 3">
    <name type="scientific">Hymenolepis diminuta</name>
    <name type="common">Rat tapeworm</name>
    <dbReference type="NCBI Taxonomy" id="6216"/>
    <lineage>
        <taxon>Eukaryota</taxon>
        <taxon>Metazoa</taxon>
        <taxon>Spiralia</taxon>
        <taxon>Lophotrochozoa</taxon>
        <taxon>Platyhelminthes</taxon>
        <taxon>Cestoda</taxon>
        <taxon>Eucestoda</taxon>
        <taxon>Cyclophyllidea</taxon>
        <taxon>Hymenolepididae</taxon>
        <taxon>Hymenolepis</taxon>
    </lineage>
</organism>
<evidence type="ECO:0000256" key="1">
    <source>
        <dbReference type="SAM" id="Phobius"/>
    </source>
</evidence>
<keyword evidence="3" id="KW-1185">Reference proteome</keyword>
<dbReference type="EMBL" id="CABIJS010000277">
    <property type="protein sequence ID" value="VUZ48103.1"/>
    <property type="molecule type" value="Genomic_DNA"/>
</dbReference>
<proteinExistence type="predicted"/>
<keyword evidence="1" id="KW-1133">Transmembrane helix</keyword>
<accession>A0A564YN58</accession>
<evidence type="ECO:0000313" key="2">
    <source>
        <dbReference type="EMBL" id="VUZ48103.1"/>
    </source>
</evidence>
<keyword evidence="1" id="KW-0812">Transmembrane</keyword>
<dbReference type="Proteomes" id="UP000321570">
    <property type="component" value="Unassembled WGS sequence"/>
</dbReference>
<dbReference type="Gene3D" id="2.120.10.80">
    <property type="entry name" value="Kelch-type beta propeller"/>
    <property type="match status" value="1"/>
</dbReference>
<dbReference type="AlphaFoldDB" id="A0A564YN58"/>
<keyword evidence="1" id="KW-0472">Membrane</keyword>
<protein>
    <submittedName>
        <fullName evidence="2">Uncharacterized protein</fullName>
    </submittedName>
</protein>
<dbReference type="InterPro" id="IPR015915">
    <property type="entry name" value="Kelch-typ_b-propeller"/>
</dbReference>
<reference evidence="2 3" key="1">
    <citation type="submission" date="2019-07" db="EMBL/GenBank/DDBJ databases">
        <authorList>
            <person name="Jastrzebski P J."/>
            <person name="Paukszto L."/>
            <person name="Jastrzebski P J."/>
        </authorList>
    </citation>
    <scope>NUCLEOTIDE SEQUENCE [LARGE SCALE GENOMIC DNA]</scope>
    <source>
        <strain evidence="2 3">WMS-il1</strain>
    </source>
</reference>
<dbReference type="SUPFAM" id="SSF117281">
    <property type="entry name" value="Kelch motif"/>
    <property type="match status" value="1"/>
</dbReference>
<gene>
    <name evidence="2" type="ORF">WMSIL1_LOCUS7644</name>
</gene>
<evidence type="ECO:0000313" key="3">
    <source>
        <dbReference type="Proteomes" id="UP000321570"/>
    </source>
</evidence>
<feature type="transmembrane region" description="Helical" evidence="1">
    <location>
        <begin position="126"/>
        <end position="146"/>
    </location>
</feature>